<reference evidence="2" key="1">
    <citation type="submission" date="2020-04" db="EMBL/GenBank/DDBJ databases">
        <title>Genome Assembly and Annotation of Botryosphaeria dothidea sdau 11-99, a Latent Pathogen of Apple Fruit Ring Rot in China.</title>
        <authorList>
            <person name="Yu C."/>
            <person name="Diao Y."/>
            <person name="Lu Q."/>
            <person name="Zhao J."/>
            <person name="Cui S."/>
            <person name="Peng C."/>
            <person name="He B."/>
            <person name="Liu H."/>
        </authorList>
    </citation>
    <scope>NUCLEOTIDE SEQUENCE [LARGE SCALE GENOMIC DNA]</scope>
    <source>
        <strain evidence="2">Sdau11-99</strain>
    </source>
</reference>
<feature type="signal peptide" evidence="1">
    <location>
        <begin position="1"/>
        <end position="16"/>
    </location>
</feature>
<keyword evidence="1" id="KW-0732">Signal</keyword>
<comment type="caution">
    <text evidence="2">The sequence shown here is derived from an EMBL/GenBank/DDBJ whole genome shotgun (WGS) entry which is preliminary data.</text>
</comment>
<accession>A0A8H4N6I3</accession>
<gene>
    <name evidence="2" type="ORF">GTA08_BOTSDO07575</name>
</gene>
<evidence type="ECO:0000256" key="1">
    <source>
        <dbReference type="SAM" id="SignalP"/>
    </source>
</evidence>
<name>A0A8H4N6I3_9PEZI</name>
<feature type="chain" id="PRO_5034889276" evidence="1">
    <location>
        <begin position="17"/>
        <end position="219"/>
    </location>
</feature>
<sequence length="219" mass="22972">MRVIFLIAGLLGLVNACHECDGHTVVTVHACGKPQPTTLITSTLEVVATSVDAAATSVNAAPVPTRDCSNIVANGRHLVLKLQSTPVRLNSAASINYPLTSVAGTVYALELRLLSLPQLNLVSQGATGVVCDYVALNATTGQTDVLQGRLVDFQFPGLQLDPQRNPIPGQGRPEWEESSGNFVGRGLSGEALRCTFRRSGTGPGVTGSADNVVIRPEEC</sequence>
<protein>
    <submittedName>
        <fullName evidence="2">Uncharacterized protein</fullName>
    </submittedName>
</protein>
<evidence type="ECO:0000313" key="2">
    <source>
        <dbReference type="EMBL" id="KAF4304617.1"/>
    </source>
</evidence>
<evidence type="ECO:0000313" key="3">
    <source>
        <dbReference type="Proteomes" id="UP000572817"/>
    </source>
</evidence>
<keyword evidence="3" id="KW-1185">Reference proteome</keyword>
<dbReference type="EMBL" id="WWBZ02000051">
    <property type="protein sequence ID" value="KAF4304617.1"/>
    <property type="molecule type" value="Genomic_DNA"/>
</dbReference>
<proteinExistence type="predicted"/>
<dbReference type="AlphaFoldDB" id="A0A8H4N6I3"/>
<organism evidence="2 3">
    <name type="scientific">Botryosphaeria dothidea</name>
    <dbReference type="NCBI Taxonomy" id="55169"/>
    <lineage>
        <taxon>Eukaryota</taxon>
        <taxon>Fungi</taxon>
        <taxon>Dikarya</taxon>
        <taxon>Ascomycota</taxon>
        <taxon>Pezizomycotina</taxon>
        <taxon>Dothideomycetes</taxon>
        <taxon>Dothideomycetes incertae sedis</taxon>
        <taxon>Botryosphaeriales</taxon>
        <taxon>Botryosphaeriaceae</taxon>
        <taxon>Botryosphaeria</taxon>
    </lineage>
</organism>
<dbReference type="Proteomes" id="UP000572817">
    <property type="component" value="Unassembled WGS sequence"/>
</dbReference>